<evidence type="ECO:0000313" key="2">
    <source>
        <dbReference type="Proteomes" id="UP001060215"/>
    </source>
</evidence>
<organism evidence="1 2">
    <name type="scientific">Camellia lanceoleosa</name>
    <dbReference type="NCBI Taxonomy" id="1840588"/>
    <lineage>
        <taxon>Eukaryota</taxon>
        <taxon>Viridiplantae</taxon>
        <taxon>Streptophyta</taxon>
        <taxon>Embryophyta</taxon>
        <taxon>Tracheophyta</taxon>
        <taxon>Spermatophyta</taxon>
        <taxon>Magnoliopsida</taxon>
        <taxon>eudicotyledons</taxon>
        <taxon>Gunneridae</taxon>
        <taxon>Pentapetalae</taxon>
        <taxon>asterids</taxon>
        <taxon>Ericales</taxon>
        <taxon>Theaceae</taxon>
        <taxon>Camellia</taxon>
    </lineage>
</organism>
<gene>
    <name evidence="1" type="ORF">LOK49_LG15G00856</name>
</gene>
<name>A0ACC0F771_9ERIC</name>
<protein>
    <submittedName>
        <fullName evidence="1">Uncharacterized protein</fullName>
    </submittedName>
</protein>
<keyword evidence="2" id="KW-1185">Reference proteome</keyword>
<comment type="caution">
    <text evidence="1">The sequence shown here is derived from an EMBL/GenBank/DDBJ whole genome shotgun (WGS) entry which is preliminary data.</text>
</comment>
<dbReference type="Proteomes" id="UP001060215">
    <property type="component" value="Chromosome 11"/>
</dbReference>
<proteinExistence type="predicted"/>
<sequence>MSESSDEEGKSMKNADKKEEEEEYNAEEEYDDEAEKKADDVNPPSTKRKHVDLESCDQRSRNVIPKSKEMPSKKDDGKKEGNKDIHLEN</sequence>
<accession>A0ACC0F771</accession>
<evidence type="ECO:0000313" key="1">
    <source>
        <dbReference type="EMBL" id="KAI7984187.1"/>
    </source>
</evidence>
<dbReference type="EMBL" id="CM045768">
    <property type="protein sequence ID" value="KAI7984187.1"/>
    <property type="molecule type" value="Genomic_DNA"/>
</dbReference>
<reference evidence="1 2" key="1">
    <citation type="journal article" date="2022" name="Plant J.">
        <title>Chromosome-level genome of Camellia lanceoleosa provides a valuable resource for understanding genome evolution and self-incompatibility.</title>
        <authorList>
            <person name="Gong W."/>
            <person name="Xiao S."/>
            <person name="Wang L."/>
            <person name="Liao Z."/>
            <person name="Chang Y."/>
            <person name="Mo W."/>
            <person name="Hu G."/>
            <person name="Li W."/>
            <person name="Zhao G."/>
            <person name="Zhu H."/>
            <person name="Hu X."/>
            <person name="Ji K."/>
            <person name="Xiang X."/>
            <person name="Song Q."/>
            <person name="Yuan D."/>
            <person name="Jin S."/>
            <person name="Zhang L."/>
        </authorList>
    </citation>
    <scope>NUCLEOTIDE SEQUENCE [LARGE SCALE GENOMIC DNA]</scope>
    <source>
        <strain evidence="1">SQ_2022a</strain>
    </source>
</reference>